<feature type="region of interest" description="Disordered" evidence="3">
    <location>
        <begin position="554"/>
        <end position="579"/>
    </location>
</feature>
<dbReference type="Proteomes" id="UP001165205">
    <property type="component" value="Unassembled WGS sequence"/>
</dbReference>
<proteinExistence type="predicted"/>
<evidence type="ECO:0000313" key="6">
    <source>
        <dbReference type="Proteomes" id="UP001165205"/>
    </source>
</evidence>
<keyword evidence="1" id="KW-0147">Chitin-binding</keyword>
<dbReference type="InterPro" id="IPR036779">
    <property type="entry name" value="LysM_dom_sf"/>
</dbReference>
<evidence type="ECO:0000256" key="2">
    <source>
        <dbReference type="ARBA" id="ARBA00023026"/>
    </source>
</evidence>
<comment type="caution">
    <text evidence="5">The sequence shown here is derived from an EMBL/GenBank/DDBJ whole genome shotgun (WGS) entry which is preliminary data.</text>
</comment>
<name>A0AAN4YRI7_ASPOZ</name>
<keyword evidence="4" id="KW-0732">Signal</keyword>
<sequence length="600" mass="64588">MQFHHQLLAVLALNAAHAWGGMQLLTAGDFSSLSSDCVSALTAELSCSLMETGSTMYHLTVNMTVDLLDQMCTDECKKSIASYRAAVENACANDEYEDLYESVSAGNSSETYRPIILPDYYFTNYNQRCLKNSEDSYCLFHLQSTDSQDECDSCGLRMFQAELSNSYFYNDDLAEQYSSLTSSCGASTLDLPTPSSVALASYPNNATSEVNTYATGAAGATTAAPIPTDVVAGTNINCGKYYHVKGMSSPALMLNLLRCLHEEDNDYCQGIAMAQGITVSDLLFLNPELNANWNIETYPGYGGTTTTGSVSAAPTFFYGTRIAWDDLPIATGLTSWKPIATPITAPLANSTRKDCDEYRNNFAGSIPCDWIARGVALADFASWNPSVNLYDCSLTNNTRYCTLLGPGYYLDNMESDDSEIYADVPSNAAVNSTKQCYSCVKSDCSNLWLNTSYCVSGPGFDDTYYPSISSSTSTLLPTATSTCASATVTAPGPTQTGIPCDCNKYAMHDKEDIATQNGITLEEFYEWNPALGGDCSGLWLNYAYCVGITSSTSPSNTMATTDAPTTTSSTPYATVKPPGPTQSGIPCTCNKYLMQADGMS</sequence>
<dbReference type="InterPro" id="IPR018392">
    <property type="entry name" value="LysM"/>
</dbReference>
<evidence type="ECO:0000313" key="5">
    <source>
        <dbReference type="EMBL" id="GMG36371.1"/>
    </source>
</evidence>
<dbReference type="AlphaFoldDB" id="A0AAN4YRI7"/>
<reference evidence="5" key="1">
    <citation type="submission" date="2023-04" db="EMBL/GenBank/DDBJ databases">
        <title>Aspergillus oryzae NBRC 4228.</title>
        <authorList>
            <person name="Ichikawa N."/>
            <person name="Sato H."/>
            <person name="Tonouchi N."/>
        </authorList>
    </citation>
    <scope>NUCLEOTIDE SEQUENCE</scope>
    <source>
        <strain evidence="5">NBRC 4228</strain>
    </source>
</reference>
<dbReference type="Gene3D" id="3.10.350.10">
    <property type="entry name" value="LysM domain"/>
    <property type="match status" value="1"/>
</dbReference>
<dbReference type="EMBL" id="BSYA01000197">
    <property type="protein sequence ID" value="GMG36371.1"/>
    <property type="molecule type" value="Genomic_DNA"/>
</dbReference>
<evidence type="ECO:0000256" key="3">
    <source>
        <dbReference type="SAM" id="MobiDB-lite"/>
    </source>
</evidence>
<feature type="chain" id="PRO_5042922625" evidence="4">
    <location>
        <begin position="19"/>
        <end position="600"/>
    </location>
</feature>
<dbReference type="CDD" id="cd00118">
    <property type="entry name" value="LysM"/>
    <property type="match status" value="1"/>
</dbReference>
<gene>
    <name evidence="5" type="ORF">Aory04_001141600</name>
</gene>
<evidence type="ECO:0000256" key="4">
    <source>
        <dbReference type="SAM" id="SignalP"/>
    </source>
</evidence>
<accession>A0AAN4YRI7</accession>
<organism evidence="5 6">
    <name type="scientific">Aspergillus oryzae</name>
    <name type="common">Yellow koji mold</name>
    <dbReference type="NCBI Taxonomy" id="5062"/>
    <lineage>
        <taxon>Eukaryota</taxon>
        <taxon>Fungi</taxon>
        <taxon>Dikarya</taxon>
        <taxon>Ascomycota</taxon>
        <taxon>Pezizomycotina</taxon>
        <taxon>Eurotiomycetes</taxon>
        <taxon>Eurotiomycetidae</taxon>
        <taxon>Eurotiales</taxon>
        <taxon>Aspergillaceae</taxon>
        <taxon>Aspergillus</taxon>
        <taxon>Aspergillus subgen. Circumdati</taxon>
    </lineage>
</organism>
<feature type="compositionally biased region" description="Low complexity" evidence="3">
    <location>
        <begin position="557"/>
        <end position="574"/>
    </location>
</feature>
<feature type="signal peptide" evidence="4">
    <location>
        <begin position="1"/>
        <end position="18"/>
    </location>
</feature>
<dbReference type="GO" id="GO:0008061">
    <property type="term" value="F:chitin binding"/>
    <property type="evidence" value="ECO:0007669"/>
    <property type="project" value="UniProtKB-KW"/>
</dbReference>
<dbReference type="PANTHER" id="PTHR34997:SF1">
    <property type="entry name" value="PEPTIDOGLYCAN-BINDING LYSIN DOMAIN"/>
    <property type="match status" value="1"/>
</dbReference>
<protein>
    <submittedName>
        <fullName evidence="5">Unnamed protein product</fullName>
    </submittedName>
</protein>
<evidence type="ECO:0000256" key="1">
    <source>
        <dbReference type="ARBA" id="ARBA00022669"/>
    </source>
</evidence>
<dbReference type="PANTHER" id="PTHR34997">
    <property type="entry name" value="AM15"/>
    <property type="match status" value="1"/>
</dbReference>
<keyword evidence="2" id="KW-0843">Virulence</keyword>
<dbReference type="InterPro" id="IPR052210">
    <property type="entry name" value="LysM1-like"/>
</dbReference>